<reference evidence="1" key="1">
    <citation type="submission" date="2020-10" db="EMBL/GenBank/DDBJ databases">
        <authorList>
            <person name="Gilroy R."/>
        </authorList>
    </citation>
    <scope>NUCLEOTIDE SEQUENCE</scope>
    <source>
        <strain evidence="1">2889</strain>
    </source>
</reference>
<dbReference type="EMBL" id="JADIMZ010000074">
    <property type="protein sequence ID" value="MBO8432626.1"/>
    <property type="molecule type" value="Genomic_DNA"/>
</dbReference>
<comment type="caution">
    <text evidence="1">The sequence shown here is derived from an EMBL/GenBank/DDBJ whole genome shotgun (WGS) entry which is preliminary data.</text>
</comment>
<proteinExistence type="predicted"/>
<reference evidence="1" key="2">
    <citation type="journal article" date="2021" name="PeerJ">
        <title>Extensive microbial diversity within the chicken gut microbiome revealed by metagenomics and culture.</title>
        <authorList>
            <person name="Gilroy R."/>
            <person name="Ravi A."/>
            <person name="Getino M."/>
            <person name="Pursley I."/>
            <person name="Horton D.L."/>
            <person name="Alikhan N.F."/>
            <person name="Baker D."/>
            <person name="Gharbi K."/>
            <person name="Hall N."/>
            <person name="Watson M."/>
            <person name="Adriaenssens E.M."/>
            <person name="Foster-Nyarko E."/>
            <person name="Jarju S."/>
            <person name="Secka A."/>
            <person name="Antonio M."/>
            <person name="Oren A."/>
            <person name="Chaudhuri R.R."/>
            <person name="La Ragione R."/>
            <person name="Hildebrand F."/>
            <person name="Pallen M.J."/>
        </authorList>
    </citation>
    <scope>NUCLEOTIDE SEQUENCE</scope>
    <source>
        <strain evidence="1">2889</strain>
    </source>
</reference>
<gene>
    <name evidence="1" type="ORF">IAB08_04975</name>
</gene>
<protein>
    <submittedName>
        <fullName evidence="1">Uncharacterized protein</fullName>
    </submittedName>
</protein>
<sequence>MANLSNILNQNFINDILPVYGNPRTKVPTWDTAQKMFICDEYESETGNYYYRGIRFCDRIVIVEKVGLYHNWTYIDGIELYAFNGRKLELIQKKDYEKQFRKEEFVKKESEEMVKNYLTATLKMHGLSVPEKQVEENAQSLVGNCYKSFLDSDYNAQLMQILPSITPNKQLAQ</sequence>
<dbReference type="Proteomes" id="UP000823612">
    <property type="component" value="Unassembled WGS sequence"/>
</dbReference>
<organism evidence="1 2">
    <name type="scientific">Candidatus Pullibacteroides excrementavium</name>
    <dbReference type="NCBI Taxonomy" id="2840905"/>
    <lineage>
        <taxon>Bacteria</taxon>
        <taxon>Pseudomonadati</taxon>
        <taxon>Bacteroidota</taxon>
        <taxon>Bacteroidia</taxon>
        <taxon>Bacteroidales</taxon>
        <taxon>Candidatus Pullibacteroides</taxon>
    </lineage>
</organism>
<evidence type="ECO:0000313" key="1">
    <source>
        <dbReference type="EMBL" id="MBO8432626.1"/>
    </source>
</evidence>
<dbReference type="AlphaFoldDB" id="A0A9D9DS16"/>
<evidence type="ECO:0000313" key="2">
    <source>
        <dbReference type="Proteomes" id="UP000823612"/>
    </source>
</evidence>
<name>A0A9D9DS16_9BACT</name>
<accession>A0A9D9DS16</accession>